<proteinExistence type="predicted"/>
<dbReference type="SUPFAM" id="SSF52540">
    <property type="entry name" value="P-loop containing nucleoside triphosphate hydrolases"/>
    <property type="match status" value="1"/>
</dbReference>
<dbReference type="GO" id="GO:0005524">
    <property type="term" value="F:ATP binding"/>
    <property type="evidence" value="ECO:0007669"/>
    <property type="project" value="UniProtKB-KW"/>
</dbReference>
<accession>A0AB37HPL1</accession>
<keyword evidence="1" id="KW-0067">ATP-binding</keyword>
<dbReference type="InterPro" id="IPR051162">
    <property type="entry name" value="T4SS_component"/>
</dbReference>
<keyword evidence="1" id="KW-0547">Nucleotide-binding</keyword>
<name>A0AB37HPL1_MAMSC</name>
<gene>
    <name evidence="1" type="ORF">JRU67_14935</name>
</gene>
<reference evidence="1" key="1">
    <citation type="submission" date="2021-02" db="EMBL/GenBank/DDBJ databases">
        <title>cfr and optrA-positive Staphylococcus spp.</title>
        <authorList>
            <person name="Chen L."/>
        </authorList>
    </citation>
    <scope>NUCLEOTIDE SEQUENCE</scope>
    <source>
        <strain evidence="1">GDQ20D70P</strain>
        <plasmid evidence="1">pQ20D70P-cfr-optrA</plasmid>
    </source>
</reference>
<dbReference type="PANTHER" id="PTHR30121">
    <property type="entry name" value="UNCHARACTERIZED PROTEIN YJGR-RELATED"/>
    <property type="match status" value="1"/>
</dbReference>
<protein>
    <submittedName>
        <fullName evidence="1">ATP-binding protein</fullName>
    </submittedName>
</protein>
<sequence length="647" mass="73442">MLGLFKKESKEYKKKPQQYALEGYDLDMISRIQPQGGIKFKERFVETGAGYQGCLLIYDFPNDVSGHWLNSIINTEGVIGVVDYQSEDNTEVMNTINRSIKEQYSRIAESKNAMSRSESQNTYQNLMDIGQAITQYGEVIKNMNIRLYVTGHSQEELDKRIQTIRKDIQSKGFKCQMMLFESKDNYLSMSYGLRDQKKKLSYYRAGKAAVPASTAGASYYMNHTELMDPNGAYLGTTWTNGTVLLDMFQADSKRTYYNSIIFGAMGKGKSTLMKMIFEDQNARSHFIRGFDIAGDFREVVRVNGGKMISLSGSGGIINGLEVFATATTTNSDTDELVVDERASFSAHLSKLKMQLNILNPDLTETDLMDYAKWVQDFYVSKGLIPKDANEPMKITGKAPNEYPIFSELLSYLTQINGESYTREKQRTLEKVISSVREMVEQNGALFNGHTSIENILNEPIVFFDIKGLSDYGMQIFQTQVYTAITLIWSHAIYHGQINKKLIENPQVDNNSVKRFMLFIDECHNIINANSPKTVTFMKNFMKEMRKYLAGVQLATQSPQELLPDGNDLIVNDLKQIFELTQYKFLLGMDQSTLDKLESVLGDTIKESEYELIPQLDRGQVILSIAGESYVFNAMPTKEQLERFEGGL</sequence>
<evidence type="ECO:0000313" key="1">
    <source>
        <dbReference type="EMBL" id="QRN92765.1"/>
    </source>
</evidence>
<geneLocation type="plasmid" evidence="1 2">
    <name>pQ20D70P-cfr-optrA</name>
</geneLocation>
<organism evidence="1 2">
    <name type="scientific">Mammaliicoccus sciuri</name>
    <name type="common">Staphylococcus sciuri</name>
    <dbReference type="NCBI Taxonomy" id="1296"/>
    <lineage>
        <taxon>Bacteria</taxon>
        <taxon>Bacillati</taxon>
        <taxon>Bacillota</taxon>
        <taxon>Bacilli</taxon>
        <taxon>Bacillales</taxon>
        <taxon>Staphylococcaceae</taxon>
        <taxon>Mammaliicoccus</taxon>
    </lineage>
</organism>
<dbReference type="RefSeq" id="WP_204168473.1">
    <property type="nucleotide sequence ID" value="NZ_CP069390.1"/>
</dbReference>
<dbReference type="Gene3D" id="3.40.50.300">
    <property type="entry name" value="P-loop containing nucleotide triphosphate hydrolases"/>
    <property type="match status" value="1"/>
</dbReference>
<dbReference type="PANTHER" id="PTHR30121:SF6">
    <property type="entry name" value="SLR6007 PROTEIN"/>
    <property type="match status" value="1"/>
</dbReference>
<evidence type="ECO:0000313" key="2">
    <source>
        <dbReference type="Proteomes" id="UP000640299"/>
    </source>
</evidence>
<keyword evidence="1" id="KW-0614">Plasmid</keyword>
<dbReference type="AlphaFoldDB" id="A0AB37HPL1"/>
<dbReference type="Gene3D" id="1.10.8.730">
    <property type="match status" value="1"/>
</dbReference>
<dbReference type="InterPro" id="IPR027417">
    <property type="entry name" value="P-loop_NTPase"/>
</dbReference>
<dbReference type="Proteomes" id="UP000640299">
    <property type="component" value="Plasmid pQ20D70P-cfr-optrA"/>
</dbReference>
<dbReference type="EMBL" id="CP069390">
    <property type="protein sequence ID" value="QRN92765.1"/>
    <property type="molecule type" value="Genomic_DNA"/>
</dbReference>